<reference evidence="2 3" key="1">
    <citation type="submission" date="2020-11" db="EMBL/GenBank/DDBJ databases">
        <title>Carbohydrate-dependent, anaerobic sulfur respiration: A novel catabolism in halophilic archaea.</title>
        <authorList>
            <person name="Sorokin D.Y."/>
            <person name="Messina E."/>
            <person name="Smedile F."/>
            <person name="La Cono V."/>
            <person name="Hallsworth J.E."/>
            <person name="Yakimov M.M."/>
        </authorList>
    </citation>
    <scope>NUCLEOTIDE SEQUENCE [LARGE SCALE GENOMIC DNA]</scope>
    <source>
        <strain evidence="2 3">HSR12-2</strain>
    </source>
</reference>
<accession>A0A897N571</accession>
<dbReference type="AlphaFoldDB" id="A0A897N571"/>
<dbReference type="GeneID" id="68850892"/>
<organism evidence="2 3">
    <name type="scientific">Halapricum desulfuricans</name>
    <dbReference type="NCBI Taxonomy" id="2841257"/>
    <lineage>
        <taxon>Archaea</taxon>
        <taxon>Methanobacteriati</taxon>
        <taxon>Methanobacteriota</taxon>
        <taxon>Stenosarchaea group</taxon>
        <taxon>Halobacteria</taxon>
        <taxon>Halobacteriales</taxon>
        <taxon>Haloarculaceae</taxon>
        <taxon>Halapricum</taxon>
    </lineage>
</organism>
<sequence length="371" mass="37603">MNRYMTAVGVFVSVLLLTVGAVTVAGYVLAEETPEQPDIETDQWQLDNVQPDGATEGGAIEMASTGASKTVVVHLGTPSSSSSSVLDGIPLQGVDRAITTGSAAGRERAVTTLLSTLVSNGHEVEFYTGSAGSGSFGDTPTLADDLTDADAFLTTAPTALSTTERETVTAFADAGGRVFVGADPGEARGVADLGSAVGIYQETGYLYNVVRNDQNYLSIFAEPAGSSSLTKGVERAVFRGAAPIGQSGTGPALVTGGETELSTTQRADAYGVAAVSGNISVVGDTSFLQPENAYRADNNVLIGNVADFLVTGTVSETAVGRLGDDGGTTLPGNGGMQPPGGNVTQPSIGENGSASQNASTSSKVEMISRND</sequence>
<name>A0A897N571_9EURY</name>
<evidence type="ECO:0000313" key="2">
    <source>
        <dbReference type="EMBL" id="QSG07631.1"/>
    </source>
</evidence>
<evidence type="ECO:0000313" key="3">
    <source>
        <dbReference type="Proteomes" id="UP000662973"/>
    </source>
</evidence>
<keyword evidence="3" id="KW-1185">Reference proteome</keyword>
<dbReference type="EMBL" id="CP064788">
    <property type="protein sequence ID" value="QSG07631.1"/>
    <property type="molecule type" value="Genomic_DNA"/>
</dbReference>
<protein>
    <submittedName>
        <fullName evidence="2">Putative secreted protein</fullName>
    </submittedName>
</protein>
<proteinExistence type="predicted"/>
<feature type="compositionally biased region" description="Polar residues" evidence="1">
    <location>
        <begin position="343"/>
        <end position="363"/>
    </location>
</feature>
<dbReference type="KEGG" id="hds:HSR122_0214"/>
<feature type="region of interest" description="Disordered" evidence="1">
    <location>
        <begin position="319"/>
        <end position="371"/>
    </location>
</feature>
<dbReference type="RefSeq" id="WP_229110802.1">
    <property type="nucleotide sequence ID" value="NZ_CP064788.1"/>
</dbReference>
<gene>
    <name evidence="2" type="ORF">HSR122_0214</name>
</gene>
<evidence type="ECO:0000256" key="1">
    <source>
        <dbReference type="SAM" id="MobiDB-lite"/>
    </source>
</evidence>
<dbReference type="Proteomes" id="UP000662973">
    <property type="component" value="Chromosome"/>
</dbReference>